<accession>A0A0M2PZU4</accession>
<dbReference type="Pfam" id="PF00498">
    <property type="entry name" value="FHA"/>
    <property type="match status" value="1"/>
</dbReference>
<dbReference type="eggNOG" id="COG1716">
    <property type="taxonomic scope" value="Bacteria"/>
</dbReference>
<keyword evidence="4" id="KW-1185">Reference proteome</keyword>
<dbReference type="SUPFAM" id="SSF49879">
    <property type="entry name" value="SMAD/FHA domain"/>
    <property type="match status" value="1"/>
</dbReference>
<evidence type="ECO:0000313" key="4">
    <source>
        <dbReference type="Proteomes" id="UP000034681"/>
    </source>
</evidence>
<feature type="transmembrane region" description="Helical" evidence="1">
    <location>
        <begin position="197"/>
        <end position="215"/>
    </location>
</feature>
<protein>
    <recommendedName>
        <fullName evidence="2">FHA domain-containing protein</fullName>
    </recommendedName>
</protein>
<keyword evidence="1" id="KW-0472">Membrane</keyword>
<reference evidence="3" key="1">
    <citation type="submission" date="2012-04" db="EMBL/GenBank/DDBJ databases">
        <authorList>
            <person name="Borisov I.G."/>
            <person name="Ivanikova N.V."/>
            <person name="Pinevich A.V."/>
        </authorList>
    </citation>
    <scope>NUCLEOTIDE SEQUENCE</scope>
    <source>
        <strain evidence="3">CALU 1027</strain>
    </source>
</reference>
<sequence>MPPDLPSDFPRCYGLSPHRENRLGRNGDCAIALDYPPFQVVSRYHAVIQAFPAVRGRSRVVWQLRDLDSANGTYLNGDRLGESHWLVPGDRLQLGSTGPCFRFELGSGDPEGDRPPQSSPTPVSALTLSQLFPLLSTDSDFFHKAWLVPGSITVAMVVSLFAAFGNPLIFNRLLGLYLSLAGYYLFIYRLCGHRKPWWVLLLTAGTMALILQSPLTPWSLWLFREVLPGALPVAGDGLSRGQQFGRLFVGTGLLEEGLKALPVLLCWAMGRVLPDPWRQRVGLWEPLDGILLGAAAAGGFSLVETLGQYVPQVMAHMTLTAGTEAGELAGLQLLIPRLLGAIAGHMAYSGYFGYFMGLSVLRSRYQWLILGVGYGSAALLHALWNWAGLGSLVWLTVAGLLSYGVLMAAILKGRSLSPTRSQNFATGLYSAGKSGDKPAQKP</sequence>
<dbReference type="EMBL" id="AJTX02000004">
    <property type="protein sequence ID" value="KKJ00588.1"/>
    <property type="molecule type" value="Genomic_DNA"/>
</dbReference>
<evidence type="ECO:0000259" key="2">
    <source>
        <dbReference type="PROSITE" id="PS50006"/>
    </source>
</evidence>
<dbReference type="Gene3D" id="2.60.200.20">
    <property type="match status" value="1"/>
</dbReference>
<dbReference type="PROSITE" id="PS50006">
    <property type="entry name" value="FHA_DOMAIN"/>
    <property type="match status" value="1"/>
</dbReference>
<feature type="transmembrane region" description="Helical" evidence="1">
    <location>
        <begin position="334"/>
        <end position="355"/>
    </location>
</feature>
<dbReference type="InterPro" id="IPR050923">
    <property type="entry name" value="Cell_Proc_Reg/RNA_Proc"/>
</dbReference>
<evidence type="ECO:0000256" key="1">
    <source>
        <dbReference type="SAM" id="Phobius"/>
    </source>
</evidence>
<feature type="transmembrane region" description="Helical" evidence="1">
    <location>
        <begin position="145"/>
        <end position="164"/>
    </location>
</feature>
<feature type="domain" description="FHA" evidence="2">
    <location>
        <begin position="21"/>
        <end position="80"/>
    </location>
</feature>
<feature type="transmembrane region" description="Helical" evidence="1">
    <location>
        <begin position="392"/>
        <end position="411"/>
    </location>
</feature>
<dbReference type="OrthoDB" id="9816434at2"/>
<evidence type="ECO:0000313" key="3">
    <source>
        <dbReference type="EMBL" id="KKJ00588.1"/>
    </source>
</evidence>
<feature type="transmembrane region" description="Helical" evidence="1">
    <location>
        <begin position="170"/>
        <end position="190"/>
    </location>
</feature>
<keyword evidence="1" id="KW-1133">Transmembrane helix</keyword>
<dbReference type="eggNOG" id="COG2339">
    <property type="taxonomic scope" value="Bacteria"/>
</dbReference>
<dbReference type="InterPro" id="IPR008984">
    <property type="entry name" value="SMAD_FHA_dom_sf"/>
</dbReference>
<organism evidence="3 4">
    <name type="scientific">Prochlorothrix hollandica PCC 9006 = CALU 1027</name>
    <dbReference type="NCBI Taxonomy" id="317619"/>
    <lineage>
        <taxon>Bacteria</taxon>
        <taxon>Bacillati</taxon>
        <taxon>Cyanobacteriota</taxon>
        <taxon>Cyanophyceae</taxon>
        <taxon>Prochlorotrichales</taxon>
        <taxon>Prochlorotrichaceae</taxon>
        <taxon>Prochlorothrix</taxon>
    </lineage>
</organism>
<dbReference type="SMART" id="SM00240">
    <property type="entry name" value="FHA"/>
    <property type="match status" value="1"/>
</dbReference>
<comment type="caution">
    <text evidence="3">The sequence shown here is derived from an EMBL/GenBank/DDBJ whole genome shotgun (WGS) entry which is preliminary data.</text>
</comment>
<feature type="transmembrane region" description="Helical" evidence="1">
    <location>
        <begin position="367"/>
        <end position="386"/>
    </location>
</feature>
<gene>
    <name evidence="3" type="ORF">PROH_11580</name>
</gene>
<dbReference type="PANTHER" id="PTHR23308">
    <property type="entry name" value="NUCLEAR INHIBITOR OF PROTEIN PHOSPHATASE-1"/>
    <property type="match status" value="1"/>
</dbReference>
<dbReference type="GO" id="GO:0008233">
    <property type="term" value="F:peptidase activity"/>
    <property type="evidence" value="ECO:0007669"/>
    <property type="project" value="InterPro"/>
</dbReference>
<proteinExistence type="predicted"/>
<dbReference type="STRING" id="317619.GCA_000332315_01098"/>
<dbReference type="Proteomes" id="UP000034681">
    <property type="component" value="Unassembled WGS sequence"/>
</dbReference>
<dbReference type="CDD" id="cd00060">
    <property type="entry name" value="FHA"/>
    <property type="match status" value="1"/>
</dbReference>
<keyword evidence="1" id="KW-0812">Transmembrane</keyword>
<dbReference type="Pfam" id="PF13367">
    <property type="entry name" value="PrsW-protease"/>
    <property type="match status" value="1"/>
</dbReference>
<dbReference type="AlphaFoldDB" id="A0A0M2PZU4"/>
<name>A0A0M2PZU4_PROHO</name>
<dbReference type="InterPro" id="IPR000253">
    <property type="entry name" value="FHA_dom"/>
</dbReference>
<dbReference type="InterPro" id="IPR026898">
    <property type="entry name" value="PrsW"/>
</dbReference>